<feature type="compositionally biased region" description="Low complexity" evidence="1">
    <location>
        <begin position="74"/>
        <end position="84"/>
    </location>
</feature>
<dbReference type="Pfam" id="PF09539">
    <property type="entry name" value="DUF2385"/>
    <property type="match status" value="1"/>
</dbReference>
<organism evidence="2">
    <name type="scientific">freshwater sediment metagenome</name>
    <dbReference type="NCBI Taxonomy" id="556182"/>
    <lineage>
        <taxon>unclassified sequences</taxon>
        <taxon>metagenomes</taxon>
        <taxon>ecological metagenomes</taxon>
    </lineage>
</organism>
<evidence type="ECO:0000256" key="1">
    <source>
        <dbReference type="SAM" id="MobiDB-lite"/>
    </source>
</evidence>
<proteinExistence type="predicted"/>
<protein>
    <recommendedName>
        <fullName evidence="3">TIGR02301 family protein</fullName>
    </recommendedName>
</protein>
<reference evidence="2" key="1">
    <citation type="submission" date="2023-07" db="EMBL/GenBank/DDBJ databases">
        <authorList>
            <person name="Pelsma A.J. K."/>
        </authorList>
    </citation>
    <scope>NUCLEOTIDE SEQUENCE</scope>
</reference>
<feature type="compositionally biased region" description="Basic and acidic residues" evidence="1">
    <location>
        <begin position="46"/>
        <end position="73"/>
    </location>
</feature>
<dbReference type="InterPro" id="IPR012645">
    <property type="entry name" value="CHP02301"/>
</dbReference>
<gene>
    <name evidence="2" type="ORF">AMST5_03541</name>
</gene>
<name>A0AA48M394_9ZZZZ</name>
<dbReference type="AlphaFoldDB" id="A0AA48M394"/>
<evidence type="ECO:0008006" key="3">
    <source>
        <dbReference type="Google" id="ProtNLM"/>
    </source>
</evidence>
<accession>A0AA48M394</accession>
<evidence type="ECO:0000313" key="2">
    <source>
        <dbReference type="EMBL" id="CAJ0884630.1"/>
    </source>
</evidence>
<dbReference type="EMBL" id="OY288114">
    <property type="protein sequence ID" value="CAJ0884630.1"/>
    <property type="molecule type" value="Genomic_DNA"/>
</dbReference>
<dbReference type="NCBIfam" id="TIGR02301">
    <property type="entry name" value="TIGR02301 family protein"/>
    <property type="match status" value="1"/>
</dbReference>
<feature type="region of interest" description="Disordered" evidence="1">
    <location>
        <begin position="30"/>
        <end position="95"/>
    </location>
</feature>
<sequence>MKRSLLLLALACAGLTASHAAAQGILDIFGPDRPERAAPRAAPEPARAEKPKKKTDAAKKKQDAAKARTDAAKPDAAAKPGAPGEAPPPPYEPQLVRLSELLGSLAYLRDLCGDKDGDDWRGKMSALIEAEAPSGPRRDKYVAAFNRGFRGYELTYRRCTPNARDVTARYLDETAKISKDVSYRFGTP</sequence>